<accession>A0A3N4LZ66</accession>
<sequence length="186" mass="21230">MPRLFNFPKLPSDPSLWQALEVKLSLLSQAFLSGKHLYSRKLHLLLHALFSLKLSALALYSRKLSTLASSLLSHALYSRNCLTPSSLLCYANSVAGTITLLEETVSKALRQALLEGLVFEVIEPHITRCTQLQLEKQMLQLKLESENRKLESEKQMLQWEFEKAIDTLKRDLQDRHAADLNDLQSR</sequence>
<organism evidence="2 3">
    <name type="scientific">Terfezia boudieri ATCC MYA-4762</name>
    <dbReference type="NCBI Taxonomy" id="1051890"/>
    <lineage>
        <taxon>Eukaryota</taxon>
        <taxon>Fungi</taxon>
        <taxon>Dikarya</taxon>
        <taxon>Ascomycota</taxon>
        <taxon>Pezizomycotina</taxon>
        <taxon>Pezizomycetes</taxon>
        <taxon>Pezizales</taxon>
        <taxon>Pezizaceae</taxon>
        <taxon>Terfezia</taxon>
    </lineage>
</organism>
<dbReference type="InParanoid" id="A0A3N4LZ66"/>
<reference evidence="2 3" key="1">
    <citation type="journal article" date="2018" name="Nat. Ecol. Evol.">
        <title>Pezizomycetes genomes reveal the molecular basis of ectomycorrhizal truffle lifestyle.</title>
        <authorList>
            <person name="Murat C."/>
            <person name="Payen T."/>
            <person name="Noel B."/>
            <person name="Kuo A."/>
            <person name="Morin E."/>
            <person name="Chen J."/>
            <person name="Kohler A."/>
            <person name="Krizsan K."/>
            <person name="Balestrini R."/>
            <person name="Da Silva C."/>
            <person name="Montanini B."/>
            <person name="Hainaut M."/>
            <person name="Levati E."/>
            <person name="Barry K.W."/>
            <person name="Belfiori B."/>
            <person name="Cichocki N."/>
            <person name="Clum A."/>
            <person name="Dockter R.B."/>
            <person name="Fauchery L."/>
            <person name="Guy J."/>
            <person name="Iotti M."/>
            <person name="Le Tacon F."/>
            <person name="Lindquist E.A."/>
            <person name="Lipzen A."/>
            <person name="Malagnac F."/>
            <person name="Mello A."/>
            <person name="Molinier V."/>
            <person name="Miyauchi S."/>
            <person name="Poulain J."/>
            <person name="Riccioni C."/>
            <person name="Rubini A."/>
            <person name="Sitrit Y."/>
            <person name="Splivallo R."/>
            <person name="Traeger S."/>
            <person name="Wang M."/>
            <person name="Zifcakova L."/>
            <person name="Wipf D."/>
            <person name="Zambonelli A."/>
            <person name="Paolocci F."/>
            <person name="Nowrousian M."/>
            <person name="Ottonello S."/>
            <person name="Baldrian P."/>
            <person name="Spatafora J.W."/>
            <person name="Henrissat B."/>
            <person name="Nagy L.G."/>
            <person name="Aury J.M."/>
            <person name="Wincker P."/>
            <person name="Grigoriev I.V."/>
            <person name="Bonfante P."/>
            <person name="Martin F.M."/>
        </authorList>
    </citation>
    <scope>NUCLEOTIDE SEQUENCE [LARGE SCALE GENOMIC DNA]</scope>
    <source>
        <strain evidence="2 3">ATCC MYA-4762</strain>
    </source>
</reference>
<gene>
    <name evidence="2" type="ORF">L211DRAFT_866363</name>
</gene>
<keyword evidence="3" id="KW-1185">Reference proteome</keyword>
<evidence type="ECO:0000256" key="1">
    <source>
        <dbReference type="SAM" id="Coils"/>
    </source>
</evidence>
<dbReference type="EMBL" id="ML121534">
    <property type="protein sequence ID" value="RPB26432.1"/>
    <property type="molecule type" value="Genomic_DNA"/>
</dbReference>
<keyword evidence="1" id="KW-0175">Coiled coil</keyword>
<evidence type="ECO:0000313" key="2">
    <source>
        <dbReference type="EMBL" id="RPB26432.1"/>
    </source>
</evidence>
<dbReference type="Proteomes" id="UP000267821">
    <property type="component" value="Unassembled WGS sequence"/>
</dbReference>
<proteinExistence type="predicted"/>
<dbReference type="AlphaFoldDB" id="A0A3N4LZ66"/>
<feature type="coiled-coil region" evidence="1">
    <location>
        <begin position="129"/>
        <end position="167"/>
    </location>
</feature>
<protein>
    <submittedName>
        <fullName evidence="2">Uncharacterized protein</fullName>
    </submittedName>
</protein>
<evidence type="ECO:0000313" key="3">
    <source>
        <dbReference type="Proteomes" id="UP000267821"/>
    </source>
</evidence>
<name>A0A3N4LZ66_9PEZI</name>